<sequence length="132" mass="15018">MKSTLTYFIIFLFINAMNSIGFKSLKHASLIDMVNQTKFIAVKHNVTTEDGYIIEIHQISKLDNKKNKRVIFVQHGLLCSSDIWLDNGPNSALAYVMAENGYNVFLGNVRGNTYGRHHINISTGDSEFWNFT</sequence>
<evidence type="ECO:0000313" key="3">
    <source>
        <dbReference type="EMBL" id="OAF69812.1"/>
    </source>
</evidence>
<dbReference type="SUPFAM" id="SSF53474">
    <property type="entry name" value="alpha/beta-Hydrolases"/>
    <property type="match status" value="1"/>
</dbReference>
<proteinExistence type="predicted"/>
<dbReference type="Gene3D" id="3.40.50.1820">
    <property type="entry name" value="alpha/beta hydrolase"/>
    <property type="match status" value="1"/>
</dbReference>
<evidence type="ECO:0000313" key="4">
    <source>
        <dbReference type="Proteomes" id="UP000078046"/>
    </source>
</evidence>
<accession>A0A177B7Z8</accession>
<feature type="domain" description="Partial AB-hydrolase lipase" evidence="2">
    <location>
        <begin position="32"/>
        <end position="87"/>
    </location>
</feature>
<dbReference type="InterPro" id="IPR029058">
    <property type="entry name" value="AB_hydrolase_fold"/>
</dbReference>
<dbReference type="EMBL" id="LWCA01000227">
    <property type="protein sequence ID" value="OAF69812.1"/>
    <property type="molecule type" value="Genomic_DNA"/>
</dbReference>
<keyword evidence="1" id="KW-0732">Signal</keyword>
<dbReference type="PANTHER" id="PTHR11005">
    <property type="entry name" value="LYSOSOMAL ACID LIPASE-RELATED"/>
    <property type="match status" value="1"/>
</dbReference>
<dbReference type="InterPro" id="IPR006693">
    <property type="entry name" value="AB_hydrolase_lipase"/>
</dbReference>
<keyword evidence="4" id="KW-1185">Reference proteome</keyword>
<dbReference type="OrthoDB" id="9974421at2759"/>
<feature type="signal peptide" evidence="1">
    <location>
        <begin position="1"/>
        <end position="19"/>
    </location>
</feature>
<reference evidence="3 4" key="1">
    <citation type="submission" date="2016-04" db="EMBL/GenBank/DDBJ databases">
        <title>The genome of Intoshia linei affirms orthonectids as highly simplified spiralians.</title>
        <authorList>
            <person name="Mikhailov K.V."/>
            <person name="Slusarev G.S."/>
            <person name="Nikitin M.A."/>
            <person name="Logacheva M.D."/>
            <person name="Penin A."/>
            <person name="Aleoshin V."/>
            <person name="Panchin Y.V."/>
        </authorList>
    </citation>
    <scope>NUCLEOTIDE SEQUENCE [LARGE SCALE GENOMIC DNA]</scope>
    <source>
        <strain evidence="3">Intl2013</strain>
        <tissue evidence="3">Whole animal</tissue>
    </source>
</reference>
<dbReference type="Proteomes" id="UP000078046">
    <property type="component" value="Unassembled WGS sequence"/>
</dbReference>
<organism evidence="3 4">
    <name type="scientific">Intoshia linei</name>
    <dbReference type="NCBI Taxonomy" id="1819745"/>
    <lineage>
        <taxon>Eukaryota</taxon>
        <taxon>Metazoa</taxon>
        <taxon>Spiralia</taxon>
        <taxon>Lophotrochozoa</taxon>
        <taxon>Mesozoa</taxon>
        <taxon>Orthonectida</taxon>
        <taxon>Rhopaluridae</taxon>
        <taxon>Intoshia</taxon>
    </lineage>
</organism>
<gene>
    <name evidence="3" type="ORF">A3Q56_02438</name>
</gene>
<name>A0A177B7Z8_9BILA</name>
<dbReference type="AlphaFoldDB" id="A0A177B7Z8"/>
<feature type="chain" id="PRO_5008056884" description="Partial AB-hydrolase lipase domain-containing protein" evidence="1">
    <location>
        <begin position="20"/>
        <end position="132"/>
    </location>
</feature>
<dbReference type="GO" id="GO:0006629">
    <property type="term" value="P:lipid metabolic process"/>
    <property type="evidence" value="ECO:0007669"/>
    <property type="project" value="InterPro"/>
</dbReference>
<comment type="caution">
    <text evidence="3">The sequence shown here is derived from an EMBL/GenBank/DDBJ whole genome shotgun (WGS) entry which is preliminary data.</text>
</comment>
<evidence type="ECO:0000256" key="1">
    <source>
        <dbReference type="SAM" id="SignalP"/>
    </source>
</evidence>
<dbReference type="Pfam" id="PF04083">
    <property type="entry name" value="Abhydro_lipase"/>
    <property type="match status" value="1"/>
</dbReference>
<evidence type="ECO:0000259" key="2">
    <source>
        <dbReference type="Pfam" id="PF04083"/>
    </source>
</evidence>
<protein>
    <recommendedName>
        <fullName evidence="2">Partial AB-hydrolase lipase domain-containing protein</fullName>
    </recommendedName>
</protein>